<sequence>MLSDGNPRGTARQWACQHRRINAMDDRWRRHTARTSRVAEWWLNPSVSPLISLSFRITSRLDIWTDMVSVGERGMVTRNAPGVPLTDAFKPEKVKLQQAFDAYAMLDPEPTGYGGV</sequence>
<evidence type="ECO:0000313" key="1">
    <source>
        <dbReference type="EMBL" id="KMP02601.1"/>
    </source>
</evidence>
<gene>
    <name evidence="1" type="ORF">CIRG_02293</name>
</gene>
<name>A0A0J6Y1W1_COCIT</name>
<dbReference type="Proteomes" id="UP000054565">
    <property type="component" value="Unassembled WGS sequence"/>
</dbReference>
<dbReference type="AlphaFoldDB" id="A0A0J6Y1W1"/>
<proteinExistence type="predicted"/>
<reference evidence="2" key="1">
    <citation type="journal article" date="2010" name="Genome Res.">
        <title>Population genomic sequencing of Coccidioides fungi reveals recent hybridization and transposon control.</title>
        <authorList>
            <person name="Neafsey D.E."/>
            <person name="Barker B.M."/>
            <person name="Sharpton T.J."/>
            <person name="Stajich J.E."/>
            <person name="Park D.J."/>
            <person name="Whiston E."/>
            <person name="Hung C.-Y."/>
            <person name="McMahan C."/>
            <person name="White J."/>
            <person name="Sykes S."/>
            <person name="Heiman D."/>
            <person name="Young S."/>
            <person name="Zeng Q."/>
            <person name="Abouelleil A."/>
            <person name="Aftuck L."/>
            <person name="Bessette D."/>
            <person name="Brown A."/>
            <person name="FitzGerald M."/>
            <person name="Lui A."/>
            <person name="Macdonald J.P."/>
            <person name="Priest M."/>
            <person name="Orbach M.J."/>
            <person name="Galgiani J.N."/>
            <person name="Kirkland T.N."/>
            <person name="Cole G.T."/>
            <person name="Birren B.W."/>
            <person name="Henn M.R."/>
            <person name="Taylor J.W."/>
            <person name="Rounsley S.D."/>
        </authorList>
    </citation>
    <scope>NUCLEOTIDE SEQUENCE [LARGE SCALE GENOMIC DNA]</scope>
    <source>
        <strain evidence="2">RMSCC 2394</strain>
    </source>
</reference>
<protein>
    <submittedName>
        <fullName evidence="1">Uncharacterized protein</fullName>
    </submittedName>
</protein>
<organism evidence="1 2">
    <name type="scientific">Coccidioides immitis RMSCC 2394</name>
    <dbReference type="NCBI Taxonomy" id="404692"/>
    <lineage>
        <taxon>Eukaryota</taxon>
        <taxon>Fungi</taxon>
        <taxon>Dikarya</taxon>
        <taxon>Ascomycota</taxon>
        <taxon>Pezizomycotina</taxon>
        <taxon>Eurotiomycetes</taxon>
        <taxon>Eurotiomycetidae</taxon>
        <taxon>Onygenales</taxon>
        <taxon>Onygenaceae</taxon>
        <taxon>Coccidioides</taxon>
    </lineage>
</organism>
<evidence type="ECO:0000313" key="2">
    <source>
        <dbReference type="Proteomes" id="UP000054565"/>
    </source>
</evidence>
<dbReference type="EMBL" id="DS028094">
    <property type="protein sequence ID" value="KMP02601.1"/>
    <property type="molecule type" value="Genomic_DNA"/>
</dbReference>
<accession>A0A0J6Y1W1</accession>